<dbReference type="Gene3D" id="3.30.1490.490">
    <property type="match status" value="1"/>
</dbReference>
<protein>
    <recommendedName>
        <fullName evidence="13">Zinc finger C2H2 LYAR-type domain-containing protein</fullName>
    </recommendedName>
</protein>
<keyword evidence="6" id="KW-0539">Nucleus</keyword>
<organism evidence="11 12">
    <name type="scientific">Trichobilharzia regenti</name>
    <name type="common">Nasal bird schistosome</name>
    <dbReference type="NCBI Taxonomy" id="157069"/>
    <lineage>
        <taxon>Eukaryota</taxon>
        <taxon>Metazoa</taxon>
        <taxon>Spiralia</taxon>
        <taxon>Lophotrochozoa</taxon>
        <taxon>Platyhelminthes</taxon>
        <taxon>Trematoda</taxon>
        <taxon>Digenea</taxon>
        <taxon>Strigeidida</taxon>
        <taxon>Schistosomatoidea</taxon>
        <taxon>Schistosomatidae</taxon>
        <taxon>Trichobilharzia</taxon>
    </lineage>
</organism>
<evidence type="ECO:0008006" key="13">
    <source>
        <dbReference type="Google" id="ProtNLM"/>
    </source>
</evidence>
<dbReference type="InterPro" id="IPR036236">
    <property type="entry name" value="Znf_C2H2_sf"/>
</dbReference>
<dbReference type="PANTHER" id="PTHR13100:SF10">
    <property type="entry name" value="CELL GROWTH-REGULATING NUCLEOLAR PROTEIN"/>
    <property type="match status" value="1"/>
</dbReference>
<dbReference type="GO" id="GO:0000122">
    <property type="term" value="P:negative regulation of transcription by RNA polymerase II"/>
    <property type="evidence" value="ECO:0007669"/>
    <property type="project" value="TreeGrafter"/>
</dbReference>
<dbReference type="Gene3D" id="1.10.10.2100">
    <property type="match status" value="1"/>
</dbReference>
<dbReference type="WBParaSite" id="TREG1_100580.1">
    <property type="protein sequence ID" value="TREG1_100580.1"/>
    <property type="gene ID" value="TREG1_100580"/>
</dbReference>
<dbReference type="GO" id="GO:0005730">
    <property type="term" value="C:nucleolus"/>
    <property type="evidence" value="ECO:0007669"/>
    <property type="project" value="TreeGrafter"/>
</dbReference>
<keyword evidence="4 7" id="KW-0863">Zinc-finger</keyword>
<dbReference type="Proteomes" id="UP000050795">
    <property type="component" value="Unassembled WGS sequence"/>
</dbReference>
<reference evidence="11" key="1">
    <citation type="submission" date="2022-06" db="EMBL/GenBank/DDBJ databases">
        <authorList>
            <person name="Berger JAMES D."/>
            <person name="Berger JAMES D."/>
        </authorList>
    </citation>
    <scope>NUCLEOTIDE SEQUENCE [LARGE SCALE GENOMIC DNA]</scope>
</reference>
<dbReference type="GO" id="GO:0003677">
    <property type="term" value="F:DNA binding"/>
    <property type="evidence" value="ECO:0007669"/>
    <property type="project" value="InterPro"/>
</dbReference>
<dbReference type="GO" id="GO:0008270">
    <property type="term" value="F:zinc ion binding"/>
    <property type="evidence" value="ECO:0007669"/>
    <property type="project" value="UniProtKB-KW"/>
</dbReference>
<dbReference type="InterPro" id="IPR014898">
    <property type="entry name" value="Znf_C2H2_LYAR"/>
</dbReference>
<feature type="region of interest" description="Disordered" evidence="8">
    <location>
        <begin position="256"/>
        <end position="281"/>
    </location>
</feature>
<keyword evidence="11" id="KW-1185">Reference proteome</keyword>
<dbReference type="Pfam" id="PF25879">
    <property type="entry name" value="WHD_LYAR"/>
    <property type="match status" value="1"/>
</dbReference>
<feature type="compositionally biased region" description="Polar residues" evidence="8">
    <location>
        <begin position="256"/>
        <end position="268"/>
    </location>
</feature>
<keyword evidence="5" id="KW-0862">Zinc</keyword>
<evidence type="ECO:0000259" key="10">
    <source>
        <dbReference type="Pfam" id="PF25879"/>
    </source>
</evidence>
<dbReference type="Pfam" id="PF08790">
    <property type="entry name" value="zf-LYAR"/>
    <property type="match status" value="1"/>
</dbReference>
<keyword evidence="3" id="KW-0677">Repeat</keyword>
<evidence type="ECO:0000256" key="4">
    <source>
        <dbReference type="ARBA" id="ARBA00022771"/>
    </source>
</evidence>
<dbReference type="SUPFAM" id="SSF57667">
    <property type="entry name" value="beta-beta-alpha zinc fingers"/>
    <property type="match status" value="1"/>
</dbReference>
<evidence type="ECO:0000259" key="9">
    <source>
        <dbReference type="Pfam" id="PF08790"/>
    </source>
</evidence>
<proteinExistence type="predicted"/>
<dbReference type="InterPro" id="IPR058719">
    <property type="entry name" value="WHD_LYAR"/>
</dbReference>
<reference evidence="12" key="2">
    <citation type="submission" date="2023-11" db="UniProtKB">
        <authorList>
            <consortium name="WormBaseParasite"/>
        </authorList>
    </citation>
    <scope>IDENTIFICATION</scope>
</reference>
<feature type="compositionally biased region" description="Basic and acidic residues" evidence="8">
    <location>
        <begin position="269"/>
        <end position="281"/>
    </location>
</feature>
<evidence type="ECO:0000256" key="2">
    <source>
        <dbReference type="ARBA" id="ARBA00022723"/>
    </source>
</evidence>
<accession>A0AA85IKC6</accession>
<feature type="domain" description="Zinc finger C2H2 LYAR-type" evidence="9">
    <location>
        <begin position="30"/>
        <end position="57"/>
    </location>
</feature>
<dbReference type="GO" id="GO:0006364">
    <property type="term" value="P:rRNA processing"/>
    <property type="evidence" value="ECO:0007669"/>
    <property type="project" value="TreeGrafter"/>
</dbReference>
<evidence type="ECO:0000256" key="1">
    <source>
        <dbReference type="ARBA" id="ARBA00004123"/>
    </source>
</evidence>
<comment type="subcellular location">
    <subcellularLocation>
        <location evidence="1">Nucleus</location>
    </subcellularLocation>
</comment>
<name>A0AA85IKC6_TRIRE</name>
<keyword evidence="2" id="KW-0479">Metal-binding</keyword>
<evidence type="ECO:0000256" key="3">
    <source>
        <dbReference type="ARBA" id="ARBA00022737"/>
    </source>
</evidence>
<evidence type="ECO:0000313" key="12">
    <source>
        <dbReference type="WBParaSite" id="TREG1_100580.1"/>
    </source>
</evidence>
<sequence length="358" mass="40715">MVVFVCTQCNATLKKSAVKNHLSFKKCTTVSCVDCHKDFDKNSVESHCFCISEKEKYDKPRFKESSKGNKVCTQSEWIMKIEDLIKNCQSTNHKRLLENLRGCHNIPKKKNKFENFMKSKYRGIPPQTIDEIWKLLESVKPVPKNTVPSLSQENVSVEEPKSKRQKVDVNGYHFQLSVQHIQHILTEFGGKAPFSDVRKMMYSTYKASVSSPEECITKKEFKANLLNFIQNSENIVYSPADGTISTTTKGVLPQTHVDSTRTSSSQSHQVKEVPVDEADQVHKSKSMKKLLNTIVQEVGGRISLKKLVKKIYTQTLDPDGQNTTYCTKDELKNEIVRKINKSKSVKLSEDGKLVELCT</sequence>
<dbReference type="InterPro" id="IPR039999">
    <property type="entry name" value="LYAR"/>
</dbReference>
<feature type="domain" description="Cell growth-regulating nucleolar protein-like winged helix" evidence="10">
    <location>
        <begin position="286"/>
        <end position="357"/>
    </location>
</feature>
<evidence type="ECO:0000256" key="7">
    <source>
        <dbReference type="PROSITE-ProRule" id="PRU01145"/>
    </source>
</evidence>
<evidence type="ECO:0000256" key="6">
    <source>
        <dbReference type="ARBA" id="ARBA00023242"/>
    </source>
</evidence>
<dbReference type="PANTHER" id="PTHR13100">
    <property type="entry name" value="CELL GROWTH-REGULATING NUCLEOLAR PROTEIN LYAR"/>
    <property type="match status" value="1"/>
</dbReference>
<evidence type="ECO:0000256" key="5">
    <source>
        <dbReference type="ARBA" id="ARBA00022833"/>
    </source>
</evidence>
<dbReference type="AlphaFoldDB" id="A0AA85IKC6"/>
<evidence type="ECO:0000313" key="11">
    <source>
        <dbReference type="Proteomes" id="UP000050795"/>
    </source>
</evidence>
<dbReference type="PROSITE" id="PS51804">
    <property type="entry name" value="ZF_C2HC_LYAR"/>
    <property type="match status" value="1"/>
</dbReference>
<evidence type="ECO:0000256" key="8">
    <source>
        <dbReference type="SAM" id="MobiDB-lite"/>
    </source>
</evidence>